<evidence type="ECO:0000313" key="1">
    <source>
        <dbReference type="EMBL" id="KAJ1679217.1"/>
    </source>
</evidence>
<name>A0ACC1HSK1_9FUNG</name>
<dbReference type="EMBL" id="JAMZIH010000522">
    <property type="protein sequence ID" value="KAJ1679217.1"/>
    <property type="molecule type" value="Genomic_DNA"/>
</dbReference>
<dbReference type="Proteomes" id="UP001145114">
    <property type="component" value="Unassembled WGS sequence"/>
</dbReference>
<comment type="caution">
    <text evidence="1">The sequence shown here is derived from an EMBL/GenBank/DDBJ whole genome shotgun (WGS) entry which is preliminary data.</text>
</comment>
<sequence>MANHQTATKPINKEALVATNAPAAQTKGLHKPPIADVPEASPSFNPKTHAATTAVAAAPAIKRTTSIISQRLQNILHIGSGGGGGGNTPGTRPGRIDTRRSAKSYTIAYQQPLSAGPNSPILAAHPSTPSCPSTEERGTQTPPESLKRQPSEYHPVRHFEPVPADKLISIDWRNLPVKALASPQKVAVAVRRGSVAAHDRAPQPASGLTGLEPIEEGTAVIAGHDDTRPIAALTKTDADHHPQPPPSQPTQWSSPRGLKQSSSELVQPSIRKNLEVEHDRRHQLVKQQQQQQKSQHAQSHYSTHEVSLNKFGRTTKVIGKGTGGTVRLLQGVDVSRRPPSIRATRPPSSVAGESESGYSPANHRLFAVKEFRRRRPDETPRAYMKKVTSEFCIGSSIHHENVIETLDLIFEGDRVYEIMEYCPHDLFTFVAMGETGMDEMLCWFKQVCQGVAHLHSLGIGHRDLKLENCLLTETGVVKLIDFGCATVFKTPFQRMYSKVTGICGSDPYIAPEVFNKNEPYSAPAADVWSVGIMYMCMALLKFPWRIADSKTDRNYASYVRDWPKGQNKMMGQLPPLGYDGLEVIKHMVIPDPGQRYTMENIMQSKWMQSIDVCHVNRPAKSHTHRLNTDNSSASD</sequence>
<keyword evidence="1" id="KW-0808">Transferase</keyword>
<organism evidence="1 2">
    <name type="scientific">Spiromyces aspiralis</name>
    <dbReference type="NCBI Taxonomy" id="68401"/>
    <lineage>
        <taxon>Eukaryota</taxon>
        <taxon>Fungi</taxon>
        <taxon>Fungi incertae sedis</taxon>
        <taxon>Zoopagomycota</taxon>
        <taxon>Kickxellomycotina</taxon>
        <taxon>Kickxellomycetes</taxon>
        <taxon>Kickxellales</taxon>
        <taxon>Kickxellaceae</taxon>
        <taxon>Spiromyces</taxon>
    </lineage>
</organism>
<accession>A0ACC1HSK1</accession>
<evidence type="ECO:0000313" key="2">
    <source>
        <dbReference type="Proteomes" id="UP001145114"/>
    </source>
</evidence>
<reference evidence="1" key="1">
    <citation type="submission" date="2022-06" db="EMBL/GenBank/DDBJ databases">
        <title>Phylogenomic reconstructions and comparative analyses of Kickxellomycotina fungi.</title>
        <authorList>
            <person name="Reynolds N.K."/>
            <person name="Stajich J.E."/>
            <person name="Barry K."/>
            <person name="Grigoriev I.V."/>
            <person name="Crous P."/>
            <person name="Smith M.E."/>
        </authorList>
    </citation>
    <scope>NUCLEOTIDE SEQUENCE</scope>
    <source>
        <strain evidence="1">RSA 2271</strain>
    </source>
</reference>
<gene>
    <name evidence="1" type="primary">HRK1_2</name>
    <name evidence="1" type="ORF">EV182_002497</name>
</gene>
<keyword evidence="2" id="KW-1185">Reference proteome</keyword>
<proteinExistence type="predicted"/>
<keyword evidence="1" id="KW-0723">Serine/threonine-protein kinase</keyword>
<protein>
    <submittedName>
        <fullName evidence="1">Serine/threonine protein kinase</fullName>
    </submittedName>
</protein>
<keyword evidence="1" id="KW-0418">Kinase</keyword>